<dbReference type="PANTHER" id="PTHR11614">
    <property type="entry name" value="PHOSPHOLIPASE-RELATED"/>
    <property type="match status" value="1"/>
</dbReference>
<sequence length="293" mass="33309">MPKDYKLPTENHTQLAVAVFPANQPKGIIQLIHGALEHKERYYEFAQFLSEHGYIAVISDNRGHGQSISDDDPFGIMRSLPQLIHDQFLITQFIKAQHPNLPVSLFGHSFGSILARLYLQHHDVELDAVALTGTTNYIPVVPLGLFIGWAFLKGHSESAKWSLLSKISGLTPGDHAWLSYDQENIRRVTEDPLMMDEYPVKSLVTLWQGDFLLKRIRKFECANPQLPILSLVGTDDKFSGGRKGLADTILTLHKIGYQNVVSLQEPHMKHEVLQETNRILVFERLLKFFDTHH</sequence>
<feature type="domain" description="Serine aminopeptidase S33" evidence="1">
    <location>
        <begin position="24"/>
        <end position="276"/>
    </location>
</feature>
<name>A0A269YKK7_9LACO</name>
<dbReference type="RefSeq" id="WP_095354372.1">
    <property type="nucleotide sequence ID" value="NZ_NCXI01000015.1"/>
</dbReference>
<evidence type="ECO:0000313" key="3">
    <source>
        <dbReference type="Proteomes" id="UP000216802"/>
    </source>
</evidence>
<dbReference type="EMBL" id="NCXI01000015">
    <property type="protein sequence ID" value="PAK86078.1"/>
    <property type="molecule type" value="Genomic_DNA"/>
</dbReference>
<evidence type="ECO:0000259" key="1">
    <source>
        <dbReference type="Pfam" id="PF12146"/>
    </source>
</evidence>
<dbReference type="SUPFAM" id="SSF53474">
    <property type="entry name" value="alpha/beta-Hydrolases"/>
    <property type="match status" value="1"/>
</dbReference>
<dbReference type="Gene3D" id="3.40.50.1820">
    <property type="entry name" value="alpha/beta hydrolase"/>
    <property type="match status" value="1"/>
</dbReference>
<dbReference type="InterPro" id="IPR029058">
    <property type="entry name" value="AB_hydrolase_fold"/>
</dbReference>
<dbReference type="InterPro" id="IPR022742">
    <property type="entry name" value="Hydrolase_4"/>
</dbReference>
<comment type="caution">
    <text evidence="2">The sequence shown here is derived from an EMBL/GenBank/DDBJ whole genome shotgun (WGS) entry which is preliminary data.</text>
</comment>
<accession>A0A269YKK7</accession>
<protein>
    <submittedName>
        <fullName evidence="2">Alpha/beta hydrolase</fullName>
    </submittedName>
</protein>
<evidence type="ECO:0000313" key="2">
    <source>
        <dbReference type="EMBL" id="PAK86078.1"/>
    </source>
</evidence>
<dbReference type="Pfam" id="PF12146">
    <property type="entry name" value="Hydrolase_4"/>
    <property type="match status" value="1"/>
</dbReference>
<dbReference type="GO" id="GO:0016787">
    <property type="term" value="F:hydrolase activity"/>
    <property type="evidence" value="ECO:0007669"/>
    <property type="project" value="UniProtKB-KW"/>
</dbReference>
<keyword evidence="2" id="KW-0378">Hydrolase</keyword>
<dbReference type="AlphaFoldDB" id="A0A269YKK7"/>
<proteinExistence type="predicted"/>
<gene>
    <name evidence="2" type="ORF">B8W98_03335</name>
</gene>
<organism evidence="2 3">
    <name type="scientific">Lentilactobacillus parakefiri</name>
    <dbReference type="NCBI Taxonomy" id="152332"/>
    <lineage>
        <taxon>Bacteria</taxon>
        <taxon>Bacillati</taxon>
        <taxon>Bacillota</taxon>
        <taxon>Bacilli</taxon>
        <taxon>Lactobacillales</taxon>
        <taxon>Lactobacillaceae</taxon>
        <taxon>Lentilactobacillus</taxon>
    </lineage>
</organism>
<dbReference type="Proteomes" id="UP000216802">
    <property type="component" value="Unassembled WGS sequence"/>
</dbReference>
<reference evidence="2 3" key="1">
    <citation type="submission" date="2017-04" db="EMBL/GenBank/DDBJ databases">
        <title>Kefir bacterial isolates.</title>
        <authorList>
            <person name="Kim Y."/>
            <person name="Blasche S."/>
            <person name="Patil K.R."/>
        </authorList>
    </citation>
    <scope>NUCLEOTIDE SEQUENCE [LARGE SCALE GENOMIC DNA]</scope>
    <source>
        <strain evidence="2 3">OG2</strain>
    </source>
</reference>
<dbReference type="InterPro" id="IPR051044">
    <property type="entry name" value="MAG_DAG_Lipase"/>
</dbReference>